<proteinExistence type="predicted"/>
<feature type="region of interest" description="Disordered" evidence="1">
    <location>
        <begin position="234"/>
        <end position="254"/>
    </location>
</feature>
<feature type="domain" description="BHLH" evidence="2">
    <location>
        <begin position="248"/>
        <end position="276"/>
    </location>
</feature>
<accession>D8UH43</accession>
<dbReference type="Gene3D" id="4.10.280.10">
    <property type="entry name" value="Helix-loop-helix DNA-binding domain"/>
    <property type="match status" value="1"/>
</dbReference>
<feature type="compositionally biased region" description="Low complexity" evidence="1">
    <location>
        <begin position="235"/>
        <end position="245"/>
    </location>
</feature>
<dbReference type="SUPFAM" id="SSF47459">
    <property type="entry name" value="HLH, helix-loop-helix DNA-binding domain"/>
    <property type="match status" value="1"/>
</dbReference>
<dbReference type="GeneID" id="9623077"/>
<protein>
    <recommendedName>
        <fullName evidence="2">BHLH domain-containing protein</fullName>
    </recommendedName>
</protein>
<dbReference type="AlphaFoldDB" id="D8UH43"/>
<evidence type="ECO:0000313" key="3">
    <source>
        <dbReference type="EMBL" id="EFJ40979.1"/>
    </source>
</evidence>
<keyword evidence="4" id="KW-1185">Reference proteome</keyword>
<dbReference type="KEGG" id="vcn:VOLCADRAFT_99151"/>
<evidence type="ECO:0000256" key="1">
    <source>
        <dbReference type="SAM" id="MobiDB-lite"/>
    </source>
</evidence>
<organism evidence="4">
    <name type="scientific">Volvox carteri f. nagariensis</name>
    <dbReference type="NCBI Taxonomy" id="3068"/>
    <lineage>
        <taxon>Eukaryota</taxon>
        <taxon>Viridiplantae</taxon>
        <taxon>Chlorophyta</taxon>
        <taxon>core chlorophytes</taxon>
        <taxon>Chlorophyceae</taxon>
        <taxon>CS clade</taxon>
        <taxon>Chlamydomonadales</taxon>
        <taxon>Volvocaceae</taxon>
        <taxon>Volvox</taxon>
    </lineage>
</organism>
<dbReference type="RefSeq" id="XP_002957953.1">
    <property type="nucleotide sequence ID" value="XM_002957907.1"/>
</dbReference>
<reference evidence="3 4" key="1">
    <citation type="journal article" date="2010" name="Science">
        <title>Genomic analysis of organismal complexity in the multicellular green alga Volvox carteri.</title>
        <authorList>
            <person name="Prochnik S.E."/>
            <person name="Umen J."/>
            <person name="Nedelcu A.M."/>
            <person name="Hallmann A."/>
            <person name="Miller S.M."/>
            <person name="Nishii I."/>
            <person name="Ferris P."/>
            <person name="Kuo A."/>
            <person name="Mitros T."/>
            <person name="Fritz-Laylin L.K."/>
            <person name="Hellsten U."/>
            <person name="Chapman J."/>
            <person name="Simakov O."/>
            <person name="Rensing S.A."/>
            <person name="Terry A."/>
            <person name="Pangilinan J."/>
            <person name="Kapitonov V."/>
            <person name="Jurka J."/>
            <person name="Salamov A."/>
            <person name="Shapiro H."/>
            <person name="Schmutz J."/>
            <person name="Grimwood J."/>
            <person name="Lindquist E."/>
            <person name="Lucas S."/>
            <person name="Grigoriev I.V."/>
            <person name="Schmitt R."/>
            <person name="Kirk D."/>
            <person name="Rokhsar D.S."/>
        </authorList>
    </citation>
    <scope>NUCLEOTIDE SEQUENCE [LARGE SCALE GENOMIC DNA]</scope>
    <source>
        <strain evidence="4">f. Nagariensis / Eve</strain>
    </source>
</reference>
<feature type="compositionally biased region" description="Low complexity" evidence="1">
    <location>
        <begin position="549"/>
        <end position="563"/>
    </location>
</feature>
<dbReference type="OrthoDB" id="71302at2759"/>
<feature type="compositionally biased region" description="Polar residues" evidence="1">
    <location>
        <begin position="50"/>
        <end position="60"/>
    </location>
</feature>
<sequence length="570" mass="58514">MTMTMQAAFEDFRSQDDVDTDMHDLFFLLSAASDSTDDVSEPPVEGPGCPTSQHDAPSPLGSSPENYCFPGMLRTPCDLPADFMIKQEPVNNEAVGHVEHACEMAQRCTSSSSVGCPPSANTAATSGGSPFQLSALSISFPGTTPEPPALPVPEIADQQQHQQQPPPQEQPQRSQPAGPSCHNVTSLNSTPNPEYSAVAAAAALPGAAGLSELDDIMTRSDSMDALYDAVRSKSSRSFGRTSSKKPPMSHSTIEKHRRDRINHLIEELGEMVPPLDPRYRGEGVDASAPGNGAQAQRLTAVALAATAAAAGKPPASSDAAPGHQSASPSVFAGDCTAAPAAVQTSPHASDTRTSRGGGGGGVSDGTGLTAALADSGDPWASDGSVSSSTEVHVCRTSTAAAKPKPFAAAAAAVAATPSHATSSRTPPPCTHQHQHHHQRPGREPAPPRSPDSSITPGPPSTATAADAATSSWLVRVVCPPRKDLLAAACTALSDAGVSLRSARTTSAAGGRMALELEDSADTLEAAAAAAEQQQQQQQQQEEEEPAPAPAKSRGCAAAAGGSRVVKRMRV</sequence>
<feature type="region of interest" description="Disordered" evidence="1">
    <location>
        <begin position="524"/>
        <end position="570"/>
    </location>
</feature>
<gene>
    <name evidence="3" type="ORF">VOLCADRAFT_99151</name>
</gene>
<feature type="compositionally biased region" description="Low complexity" evidence="1">
    <location>
        <begin position="411"/>
        <end position="423"/>
    </location>
</feature>
<feature type="compositionally biased region" description="Gly residues" evidence="1">
    <location>
        <begin position="355"/>
        <end position="364"/>
    </location>
</feature>
<feature type="region of interest" description="Disordered" evidence="1">
    <location>
        <begin position="34"/>
        <end position="60"/>
    </location>
</feature>
<dbReference type="EMBL" id="GL378403">
    <property type="protein sequence ID" value="EFJ40979.1"/>
    <property type="molecule type" value="Genomic_DNA"/>
</dbReference>
<name>D8UH43_VOLCA</name>
<evidence type="ECO:0000313" key="4">
    <source>
        <dbReference type="Proteomes" id="UP000001058"/>
    </source>
</evidence>
<feature type="compositionally biased region" description="Polar residues" evidence="1">
    <location>
        <begin position="182"/>
        <end position="192"/>
    </location>
</feature>
<dbReference type="STRING" id="3068.D8UH43"/>
<feature type="compositionally biased region" description="Low complexity" evidence="1">
    <location>
        <begin position="311"/>
        <end position="320"/>
    </location>
</feature>
<feature type="compositionally biased region" description="Low complexity" evidence="1">
    <location>
        <begin position="524"/>
        <end position="539"/>
    </location>
</feature>
<dbReference type="GO" id="GO:0046983">
    <property type="term" value="F:protein dimerization activity"/>
    <property type="evidence" value="ECO:0007669"/>
    <property type="project" value="InterPro"/>
</dbReference>
<dbReference type="InterPro" id="IPR036638">
    <property type="entry name" value="HLH_DNA-bd_sf"/>
</dbReference>
<dbReference type="Proteomes" id="UP000001058">
    <property type="component" value="Unassembled WGS sequence"/>
</dbReference>
<dbReference type="Pfam" id="PF00010">
    <property type="entry name" value="HLH"/>
    <property type="match status" value="1"/>
</dbReference>
<dbReference type="InParanoid" id="D8UH43"/>
<feature type="region of interest" description="Disordered" evidence="1">
    <location>
        <begin position="411"/>
        <end position="468"/>
    </location>
</feature>
<feature type="region of interest" description="Disordered" evidence="1">
    <location>
        <begin position="311"/>
        <end position="386"/>
    </location>
</feature>
<feature type="compositionally biased region" description="Low complexity" evidence="1">
    <location>
        <begin position="452"/>
        <end position="468"/>
    </location>
</feature>
<evidence type="ECO:0000259" key="2">
    <source>
        <dbReference type="Pfam" id="PF00010"/>
    </source>
</evidence>
<dbReference type="InterPro" id="IPR011598">
    <property type="entry name" value="bHLH_dom"/>
</dbReference>
<feature type="region of interest" description="Disordered" evidence="1">
    <location>
        <begin position="135"/>
        <end position="192"/>
    </location>
</feature>
<dbReference type="CDD" id="cd02116">
    <property type="entry name" value="ACT"/>
    <property type="match status" value="1"/>
</dbReference>